<keyword evidence="3 6" id="KW-1133">Transmembrane helix</keyword>
<sequence>MKSWRFDIGLMVLYQLTLFFSVQLLFVIFLEYMPSTYCDKNDYCYKMSSKCLTKYDNSKPNLCSTGNNNNEISMECVKESKNVDYYSAQFEYQQECGNLRWISATTITYVGTVLGNAILGYLSDKIGRRPVYLIAVCIGIPSLIISALFDSVIIFYIFRFLVGFAAAGTLTVGWTYGSEMISPERRFRLRTYPNWANARMMQVGVAYLAGNWRITSYICAAISTLIIPMIWYLPESPVYLEQKRKYEKADAARKKIAKLSNETVDETKTLKSDKNSPVNSPRIPLRTITFKTMLKSPALRRNFLILCFMWWYVGTAIYITDLNGSDMTKNFYVGQFFAGLVLTVSKISIGLIEPRFSWIGRRTVFLSAQAISIITYIIILILLYTDNKSSIIYTIVYMCAFAFQSVCLEPCYLCLAELVPTDMRSTVGAICNILMKVGSLMASFTKEIKYAYEPGLFWMNLVLTSVGITVVYFILPESRNQDIALIGQDETDDSDKATQDLESTVTSKNATEKTADSETSESSSPTPMSSIKFDTTQSTSESEKRKNNSEQKRKV</sequence>
<proteinExistence type="predicted"/>
<dbReference type="PROSITE" id="PS00216">
    <property type="entry name" value="SUGAR_TRANSPORT_1"/>
    <property type="match status" value="1"/>
</dbReference>
<dbReference type="InterPro" id="IPR020846">
    <property type="entry name" value="MFS_dom"/>
</dbReference>
<comment type="caution">
    <text evidence="8">The sequence shown here is derived from an EMBL/GenBank/DDBJ whole genome shotgun (WGS) entry which is preliminary data.</text>
</comment>
<evidence type="ECO:0000256" key="5">
    <source>
        <dbReference type="SAM" id="MobiDB-lite"/>
    </source>
</evidence>
<evidence type="ECO:0000259" key="7">
    <source>
        <dbReference type="PROSITE" id="PS50850"/>
    </source>
</evidence>
<dbReference type="GO" id="GO:0022857">
    <property type="term" value="F:transmembrane transporter activity"/>
    <property type="evidence" value="ECO:0007669"/>
    <property type="project" value="InterPro"/>
</dbReference>
<feature type="transmembrane region" description="Helical" evidence="6">
    <location>
        <begin position="155"/>
        <end position="177"/>
    </location>
</feature>
<evidence type="ECO:0000313" key="8">
    <source>
        <dbReference type="EMBL" id="CAI5438378.1"/>
    </source>
</evidence>
<dbReference type="GO" id="GO:0016020">
    <property type="term" value="C:membrane"/>
    <property type="evidence" value="ECO:0007669"/>
    <property type="project" value="UniProtKB-SubCell"/>
</dbReference>
<dbReference type="InterPro" id="IPR005829">
    <property type="entry name" value="Sugar_transporter_CS"/>
</dbReference>
<feature type="transmembrane region" description="Helical" evidence="6">
    <location>
        <begin position="131"/>
        <end position="149"/>
    </location>
</feature>
<keyword evidence="4 6" id="KW-0472">Membrane</keyword>
<dbReference type="PROSITE" id="PS50850">
    <property type="entry name" value="MFS"/>
    <property type="match status" value="1"/>
</dbReference>
<accession>A0A9P1I668</accession>
<evidence type="ECO:0000256" key="3">
    <source>
        <dbReference type="ARBA" id="ARBA00022989"/>
    </source>
</evidence>
<dbReference type="EMBL" id="CANHGI010000001">
    <property type="protein sequence ID" value="CAI5438378.1"/>
    <property type="molecule type" value="Genomic_DNA"/>
</dbReference>
<comment type="subcellular location">
    <subcellularLocation>
        <location evidence="1">Membrane</location>
        <topology evidence="1">Multi-pass membrane protein</topology>
    </subcellularLocation>
</comment>
<dbReference type="Gene3D" id="1.20.1250.20">
    <property type="entry name" value="MFS general substrate transporter like domains"/>
    <property type="match status" value="1"/>
</dbReference>
<dbReference type="Proteomes" id="UP001152747">
    <property type="component" value="Unassembled WGS sequence"/>
</dbReference>
<feature type="compositionally biased region" description="Basic and acidic residues" evidence="5">
    <location>
        <begin position="541"/>
        <end position="555"/>
    </location>
</feature>
<feature type="transmembrane region" description="Helical" evidence="6">
    <location>
        <begin position="332"/>
        <end position="352"/>
    </location>
</feature>
<dbReference type="InterPro" id="IPR036259">
    <property type="entry name" value="MFS_trans_sf"/>
</dbReference>
<dbReference type="PANTHER" id="PTHR24064">
    <property type="entry name" value="SOLUTE CARRIER FAMILY 22 MEMBER"/>
    <property type="match status" value="1"/>
</dbReference>
<keyword evidence="9" id="KW-1185">Reference proteome</keyword>
<evidence type="ECO:0000256" key="1">
    <source>
        <dbReference type="ARBA" id="ARBA00004141"/>
    </source>
</evidence>
<gene>
    <name evidence="8" type="ORF">CAMP_LOCUS1015</name>
</gene>
<feature type="transmembrane region" description="Helical" evidence="6">
    <location>
        <begin position="214"/>
        <end position="234"/>
    </location>
</feature>
<reference evidence="8" key="1">
    <citation type="submission" date="2022-11" db="EMBL/GenBank/DDBJ databases">
        <authorList>
            <person name="Kikuchi T."/>
        </authorList>
    </citation>
    <scope>NUCLEOTIDE SEQUENCE</scope>
    <source>
        <strain evidence="8">PS1010</strain>
    </source>
</reference>
<feature type="compositionally biased region" description="Polar residues" evidence="5">
    <location>
        <begin position="500"/>
        <end position="509"/>
    </location>
</feature>
<feature type="transmembrane region" description="Helical" evidence="6">
    <location>
        <begin position="364"/>
        <end position="385"/>
    </location>
</feature>
<keyword evidence="2 6" id="KW-0812">Transmembrane</keyword>
<feature type="domain" description="Major facilitator superfamily (MFS) profile" evidence="7">
    <location>
        <begin position="10"/>
        <end position="479"/>
    </location>
</feature>
<feature type="transmembrane region" description="Helical" evidence="6">
    <location>
        <begin position="303"/>
        <end position="320"/>
    </location>
</feature>
<organism evidence="8 9">
    <name type="scientific">Caenorhabditis angaria</name>
    <dbReference type="NCBI Taxonomy" id="860376"/>
    <lineage>
        <taxon>Eukaryota</taxon>
        <taxon>Metazoa</taxon>
        <taxon>Ecdysozoa</taxon>
        <taxon>Nematoda</taxon>
        <taxon>Chromadorea</taxon>
        <taxon>Rhabditida</taxon>
        <taxon>Rhabditina</taxon>
        <taxon>Rhabditomorpha</taxon>
        <taxon>Rhabditoidea</taxon>
        <taxon>Rhabditidae</taxon>
        <taxon>Peloderinae</taxon>
        <taxon>Caenorhabditis</taxon>
    </lineage>
</organism>
<evidence type="ECO:0000256" key="2">
    <source>
        <dbReference type="ARBA" id="ARBA00022692"/>
    </source>
</evidence>
<protein>
    <recommendedName>
        <fullName evidence="7">Major facilitator superfamily (MFS) profile domain-containing protein</fullName>
    </recommendedName>
</protein>
<dbReference type="SUPFAM" id="SSF103473">
    <property type="entry name" value="MFS general substrate transporter"/>
    <property type="match status" value="1"/>
</dbReference>
<dbReference type="AlphaFoldDB" id="A0A9P1I668"/>
<dbReference type="OrthoDB" id="5296287at2759"/>
<dbReference type="InterPro" id="IPR005828">
    <property type="entry name" value="MFS_sugar_transport-like"/>
</dbReference>
<feature type="compositionally biased region" description="Low complexity" evidence="5">
    <location>
        <begin position="520"/>
        <end position="530"/>
    </location>
</feature>
<evidence type="ECO:0000313" key="9">
    <source>
        <dbReference type="Proteomes" id="UP001152747"/>
    </source>
</evidence>
<feature type="transmembrane region" description="Helical" evidence="6">
    <location>
        <begin position="101"/>
        <end position="119"/>
    </location>
</feature>
<dbReference type="Pfam" id="PF00083">
    <property type="entry name" value="Sugar_tr"/>
    <property type="match status" value="1"/>
</dbReference>
<evidence type="ECO:0000256" key="4">
    <source>
        <dbReference type="ARBA" id="ARBA00023136"/>
    </source>
</evidence>
<feature type="transmembrane region" description="Helical" evidence="6">
    <location>
        <begin position="12"/>
        <end position="33"/>
    </location>
</feature>
<name>A0A9P1I668_9PELO</name>
<evidence type="ECO:0000256" key="6">
    <source>
        <dbReference type="SAM" id="Phobius"/>
    </source>
</evidence>
<feature type="transmembrane region" description="Helical" evidence="6">
    <location>
        <begin position="391"/>
        <end position="415"/>
    </location>
</feature>
<feature type="transmembrane region" description="Helical" evidence="6">
    <location>
        <begin position="456"/>
        <end position="475"/>
    </location>
</feature>
<feature type="region of interest" description="Disordered" evidence="5">
    <location>
        <begin position="491"/>
        <end position="555"/>
    </location>
</feature>
<feature type="transmembrane region" description="Helical" evidence="6">
    <location>
        <begin position="427"/>
        <end position="444"/>
    </location>
</feature>